<keyword evidence="2" id="KW-0521">NADP</keyword>
<proteinExistence type="inferred from homology"/>
<dbReference type="RefSeq" id="WP_125247495.1">
    <property type="nucleotide sequence ID" value="NZ_RSEB01000002.1"/>
</dbReference>
<dbReference type="Pfam" id="PF05368">
    <property type="entry name" value="NmrA"/>
    <property type="match status" value="1"/>
</dbReference>
<dbReference type="EMBL" id="RSEB01000002">
    <property type="protein sequence ID" value="RRS00821.1"/>
    <property type="molecule type" value="Genomic_DNA"/>
</dbReference>
<accession>A0A426V1S1</accession>
<evidence type="ECO:0000256" key="2">
    <source>
        <dbReference type="ARBA" id="ARBA00022857"/>
    </source>
</evidence>
<comment type="similarity">
    <text evidence="1">Belongs to the NmrA-type oxidoreductase family.</text>
</comment>
<dbReference type="Gene3D" id="3.90.25.10">
    <property type="entry name" value="UDP-galactose 4-epimerase, domain 1"/>
    <property type="match status" value="1"/>
</dbReference>
<feature type="domain" description="NmrA-like" evidence="3">
    <location>
        <begin position="5"/>
        <end position="245"/>
    </location>
</feature>
<sequence>MPSPDRTILVTGATGRQGGAVAARLLADGWVVRALTRDASSPKAKALKESGADVVEGDLGDRDSLDRAAAGVWGVFSVHAGSYEGGPYGHDLDHERRSAANLAAAARAAGAAHLVHSSSVGVGGPLEPHMDTLQRKAEAEREIRESGVPYTILRPTSFMENTFDSFRELQDGALVSLLHADTYEPHIAADDIAAFAAIAFADPEAHAGRAYELAGDDLTQLEKAAIISRVTGRDVPYVGVDAAQVAAGSPSTAKTLGLINEHRIEVDIAALRRIHPGLLTFEQWMTGVGKPLVDAYFARLDAAAGATAG</sequence>
<evidence type="ECO:0000259" key="3">
    <source>
        <dbReference type="Pfam" id="PF05368"/>
    </source>
</evidence>
<dbReference type="InterPro" id="IPR008030">
    <property type="entry name" value="NmrA-like"/>
</dbReference>
<keyword evidence="5" id="KW-1185">Reference proteome</keyword>
<dbReference type="OrthoDB" id="3243290at2"/>
<dbReference type="PANTHER" id="PTHR42748:SF7">
    <property type="entry name" value="NMRA LIKE REDOX SENSOR 1-RELATED"/>
    <property type="match status" value="1"/>
</dbReference>
<evidence type="ECO:0000256" key="1">
    <source>
        <dbReference type="ARBA" id="ARBA00006328"/>
    </source>
</evidence>
<evidence type="ECO:0000313" key="5">
    <source>
        <dbReference type="Proteomes" id="UP000277256"/>
    </source>
</evidence>
<dbReference type="InterPro" id="IPR036291">
    <property type="entry name" value="NAD(P)-bd_dom_sf"/>
</dbReference>
<dbReference type="PANTHER" id="PTHR42748">
    <property type="entry name" value="NITROGEN METABOLITE REPRESSION PROTEIN NMRA FAMILY MEMBER"/>
    <property type="match status" value="1"/>
</dbReference>
<reference evidence="4 5" key="1">
    <citation type="submission" date="2018-12" db="EMBL/GenBank/DDBJ databases">
        <title>Glycomyces sp. YIM 121974 draft genome.</title>
        <authorList>
            <person name="Li Q."/>
        </authorList>
    </citation>
    <scope>NUCLEOTIDE SEQUENCE [LARGE SCALE GENOMIC DNA]</scope>
    <source>
        <strain evidence="4 5">YIM 121974</strain>
    </source>
</reference>
<evidence type="ECO:0000313" key="4">
    <source>
        <dbReference type="EMBL" id="RRS00821.1"/>
    </source>
</evidence>
<dbReference type="Proteomes" id="UP000277256">
    <property type="component" value="Unassembled WGS sequence"/>
</dbReference>
<organism evidence="4 5">
    <name type="scientific">Glycomyces terrestris</name>
    <dbReference type="NCBI Taxonomy" id="2493553"/>
    <lineage>
        <taxon>Bacteria</taxon>
        <taxon>Bacillati</taxon>
        <taxon>Actinomycetota</taxon>
        <taxon>Actinomycetes</taxon>
        <taxon>Glycomycetales</taxon>
        <taxon>Glycomycetaceae</taxon>
        <taxon>Glycomyces</taxon>
    </lineage>
</organism>
<dbReference type="InterPro" id="IPR051164">
    <property type="entry name" value="NmrA-like_oxidored"/>
</dbReference>
<protein>
    <submittedName>
        <fullName evidence="4">NAD-dependent epimerase/dehydratase family protein</fullName>
    </submittedName>
</protein>
<name>A0A426V1S1_9ACTN</name>
<dbReference type="AlphaFoldDB" id="A0A426V1S1"/>
<comment type="caution">
    <text evidence="4">The sequence shown here is derived from an EMBL/GenBank/DDBJ whole genome shotgun (WGS) entry which is preliminary data.</text>
</comment>
<dbReference type="Gene3D" id="3.40.50.720">
    <property type="entry name" value="NAD(P)-binding Rossmann-like Domain"/>
    <property type="match status" value="1"/>
</dbReference>
<dbReference type="SUPFAM" id="SSF51735">
    <property type="entry name" value="NAD(P)-binding Rossmann-fold domains"/>
    <property type="match status" value="1"/>
</dbReference>
<gene>
    <name evidence="4" type="ORF">EIW28_09810</name>
</gene>